<dbReference type="PANTHER" id="PTHR12147">
    <property type="entry name" value="METALLOPEPTIDASE M28 FAMILY MEMBER"/>
    <property type="match status" value="1"/>
</dbReference>
<name>A0A3G2S7I1_MALR7</name>
<dbReference type="Proteomes" id="UP000269793">
    <property type="component" value="Chromosome V"/>
</dbReference>
<dbReference type="AlphaFoldDB" id="A0A3G2S7I1"/>
<dbReference type="VEuPathDB" id="FungiDB:DNF11_2856"/>
<evidence type="ECO:0000256" key="1">
    <source>
        <dbReference type="ARBA" id="ARBA00001947"/>
    </source>
</evidence>
<evidence type="ECO:0000256" key="4">
    <source>
        <dbReference type="ARBA" id="ARBA00022723"/>
    </source>
</evidence>
<evidence type="ECO:0000256" key="6">
    <source>
        <dbReference type="ARBA" id="ARBA00022801"/>
    </source>
</evidence>
<comment type="similarity">
    <text evidence="8">Belongs to the peptidase M28 family. M28E subfamily.</text>
</comment>
<evidence type="ECO:0000313" key="12">
    <source>
        <dbReference type="Proteomes" id="UP000269793"/>
    </source>
</evidence>
<comment type="cofactor">
    <cofactor evidence="1">
        <name>Zn(2+)</name>
        <dbReference type="ChEBI" id="CHEBI:29105"/>
    </cofactor>
</comment>
<dbReference type="STRING" id="425264.A0A3G2S7I1"/>
<dbReference type="InterPro" id="IPR007484">
    <property type="entry name" value="Peptidase_M28"/>
</dbReference>
<dbReference type="EMBL" id="CP033152">
    <property type="protein sequence ID" value="AYO43806.1"/>
    <property type="molecule type" value="Genomic_DNA"/>
</dbReference>
<keyword evidence="6 9" id="KW-0378">Hydrolase</keyword>
<organism evidence="11 12">
    <name type="scientific">Malassezia restricta (strain ATCC 96810 / NBRC 103918 / CBS 7877)</name>
    <name type="common">Seborrheic dermatitis infection agent</name>
    <dbReference type="NCBI Taxonomy" id="425264"/>
    <lineage>
        <taxon>Eukaryota</taxon>
        <taxon>Fungi</taxon>
        <taxon>Dikarya</taxon>
        <taxon>Basidiomycota</taxon>
        <taxon>Ustilaginomycotina</taxon>
        <taxon>Malasseziomycetes</taxon>
        <taxon>Malasseziales</taxon>
        <taxon>Malasseziaceae</taxon>
        <taxon>Malassezia</taxon>
    </lineage>
</organism>
<sequence>MCTYVLSKPLGVQQAYTIQSNISHEEYTIYRNAPLLTSWSMRHLELSDGRIMRVPELYKTWLRYRGIRFIDVTDTKVHAVIEGDEAPTYPTKVRFDAELERAFQYVCEAGPRSDLKKLTSFFTRYYRSHTGYLSQKWLQSQVGLLAGMLEAHTSIKVFQHPWPQSTIILHVKGSNETLTKERGVTILGAHQDSVNFVPVFAAPGADDDGSGTVTLLETLRALGKAGWKPASDVEFHWYSAEEGGLLGSQAVVDDYVRRHIRVYAMMQQDMTAYVKSDTKERFGLVTDYVSPKLTQFLELLAKHYSDIPMVHTKLHYGASDHASWTRAGWPSAFVMEAPFEDCNLRMIHTSLDRYDIPGFSIPHLLRFVKLSMAFVVELAEWA</sequence>
<dbReference type="OrthoDB" id="2214at2759"/>
<dbReference type="GO" id="GO:0008235">
    <property type="term" value="F:metalloexopeptidase activity"/>
    <property type="evidence" value="ECO:0007669"/>
    <property type="project" value="InterPro"/>
</dbReference>
<dbReference type="EC" id="3.4.-.-" evidence="9"/>
<accession>A0A3G2S7I1</accession>
<evidence type="ECO:0000256" key="8">
    <source>
        <dbReference type="ARBA" id="ARBA00043962"/>
    </source>
</evidence>
<reference evidence="11 12" key="1">
    <citation type="submission" date="2018-10" db="EMBL/GenBank/DDBJ databases">
        <title>Complete genome sequence of Malassezia restricta CBS 7877.</title>
        <authorList>
            <person name="Morand S.C."/>
            <person name="Bertignac M."/>
            <person name="Iltis A."/>
            <person name="Kolder I."/>
            <person name="Pirovano W."/>
            <person name="Jourdain R."/>
            <person name="Clavaud C."/>
        </authorList>
    </citation>
    <scope>NUCLEOTIDE SEQUENCE [LARGE SCALE GENOMIC DNA]</scope>
    <source>
        <strain evidence="11 12">CBS 7877</strain>
    </source>
</reference>
<dbReference type="GO" id="GO:0004177">
    <property type="term" value="F:aminopeptidase activity"/>
    <property type="evidence" value="ECO:0007669"/>
    <property type="project" value="UniProtKB-KW"/>
</dbReference>
<keyword evidence="12" id="KW-1185">Reference proteome</keyword>
<evidence type="ECO:0000256" key="9">
    <source>
        <dbReference type="RuleBase" id="RU361240"/>
    </source>
</evidence>
<keyword evidence="4 9" id="KW-0479">Metal-binding</keyword>
<dbReference type="GO" id="GO:0046872">
    <property type="term" value="F:metal ion binding"/>
    <property type="evidence" value="ECO:0007669"/>
    <property type="project" value="UniProtKB-KW"/>
</dbReference>
<dbReference type="Pfam" id="PF04389">
    <property type="entry name" value="Peptidase_M28"/>
    <property type="match status" value="1"/>
</dbReference>
<dbReference type="GO" id="GO:0006508">
    <property type="term" value="P:proteolysis"/>
    <property type="evidence" value="ECO:0007669"/>
    <property type="project" value="UniProtKB-KW"/>
</dbReference>
<keyword evidence="5" id="KW-0732">Signal</keyword>
<evidence type="ECO:0000256" key="7">
    <source>
        <dbReference type="ARBA" id="ARBA00022833"/>
    </source>
</evidence>
<protein>
    <recommendedName>
        <fullName evidence="9">Peptide hydrolase</fullName>
        <ecNumber evidence="9">3.4.-.-</ecNumber>
    </recommendedName>
</protein>
<keyword evidence="2 11" id="KW-0031">Aminopeptidase</keyword>
<dbReference type="InterPro" id="IPR045175">
    <property type="entry name" value="M28_fam"/>
</dbReference>
<dbReference type="SUPFAM" id="SSF53187">
    <property type="entry name" value="Zn-dependent exopeptidases"/>
    <property type="match status" value="1"/>
</dbReference>
<keyword evidence="7 9" id="KW-0862">Zinc</keyword>
<dbReference type="PANTHER" id="PTHR12147:SF56">
    <property type="entry name" value="AMINOPEPTIDASE YDR415C-RELATED"/>
    <property type="match status" value="1"/>
</dbReference>
<evidence type="ECO:0000259" key="10">
    <source>
        <dbReference type="Pfam" id="PF04389"/>
    </source>
</evidence>
<evidence type="ECO:0000256" key="3">
    <source>
        <dbReference type="ARBA" id="ARBA00022670"/>
    </source>
</evidence>
<dbReference type="Gene3D" id="3.40.630.10">
    <property type="entry name" value="Zn peptidases"/>
    <property type="match status" value="1"/>
</dbReference>
<evidence type="ECO:0000256" key="5">
    <source>
        <dbReference type="ARBA" id="ARBA00022729"/>
    </source>
</evidence>
<proteinExistence type="inferred from homology"/>
<evidence type="ECO:0000313" key="11">
    <source>
        <dbReference type="EMBL" id="AYO43806.1"/>
    </source>
</evidence>
<feature type="domain" description="Peptidase M28" evidence="10">
    <location>
        <begin position="168"/>
        <end position="355"/>
    </location>
</feature>
<keyword evidence="3 9" id="KW-0645">Protease</keyword>
<evidence type="ECO:0000256" key="2">
    <source>
        <dbReference type="ARBA" id="ARBA00022438"/>
    </source>
</evidence>
<gene>
    <name evidence="11" type="primary">LAP1</name>
    <name evidence="11" type="ORF">DNF11_2856</name>
</gene>